<dbReference type="EC" id="3.5.4.19" evidence="11"/>
<comment type="similarity">
    <text evidence="6">In the N-terminal section; belongs to the PRA-CH family.</text>
</comment>
<dbReference type="PANTHER" id="PTHR42945">
    <property type="entry name" value="HISTIDINE BIOSYNTHESIS BIFUNCTIONAL PROTEIN"/>
    <property type="match status" value="1"/>
</dbReference>
<comment type="subcellular location">
    <subcellularLocation>
        <location evidence="11">Cytoplasm</location>
    </subcellularLocation>
</comment>
<organism evidence="13 14">
    <name type="scientific">Mariprofundus micogutta</name>
    <dbReference type="NCBI Taxonomy" id="1921010"/>
    <lineage>
        <taxon>Bacteria</taxon>
        <taxon>Pseudomonadati</taxon>
        <taxon>Pseudomonadota</taxon>
        <taxon>Candidatius Mariprofundia</taxon>
        <taxon>Mariprofundales</taxon>
        <taxon>Mariprofundaceae</taxon>
        <taxon>Mariprofundus</taxon>
    </lineage>
</organism>
<keyword evidence="7 11" id="KW-0963">Cytoplasm</keyword>
<name>A0A1L8CKF7_9PROT</name>
<feature type="binding site" evidence="11">
    <location>
        <position position="93"/>
    </location>
    <ligand>
        <name>Zn(2+)</name>
        <dbReference type="ChEBI" id="CHEBI:29105"/>
        <note>ligand shared between dimeric partners</note>
    </ligand>
</feature>
<comment type="pathway">
    <text evidence="3 11">Amino-acid biosynthesis; L-histidine biosynthesis; L-histidine from 5-phospho-alpha-D-ribose 1-diphosphate: step 3/9.</text>
</comment>
<comment type="catalytic activity">
    <reaction evidence="1 11">
        <text>1-(5-phospho-beta-D-ribosyl)-5'-AMP + H2O = 1-(5-phospho-beta-D-ribosyl)-5-[(5-phospho-beta-D-ribosylamino)methylideneamino]imidazole-4-carboxamide</text>
        <dbReference type="Rhea" id="RHEA:20049"/>
        <dbReference type="ChEBI" id="CHEBI:15377"/>
        <dbReference type="ChEBI" id="CHEBI:58435"/>
        <dbReference type="ChEBI" id="CHEBI:59457"/>
        <dbReference type="EC" id="3.5.4.19"/>
    </reaction>
</comment>
<comment type="catalytic activity">
    <reaction evidence="2">
        <text>1-(5-phospho-beta-D-ribosyl)-ATP + H2O = 1-(5-phospho-beta-D-ribosyl)-5'-AMP + diphosphate + H(+)</text>
        <dbReference type="Rhea" id="RHEA:22828"/>
        <dbReference type="ChEBI" id="CHEBI:15377"/>
        <dbReference type="ChEBI" id="CHEBI:15378"/>
        <dbReference type="ChEBI" id="CHEBI:33019"/>
        <dbReference type="ChEBI" id="CHEBI:59457"/>
        <dbReference type="ChEBI" id="CHEBI:73183"/>
        <dbReference type="EC" id="3.6.1.31"/>
    </reaction>
</comment>
<evidence type="ECO:0000256" key="9">
    <source>
        <dbReference type="ARBA" id="ARBA00022801"/>
    </source>
</evidence>
<protein>
    <recommendedName>
        <fullName evidence="11">Phosphoribosyl-AMP cyclohydrolase</fullName>
        <shortName evidence="11">PRA-CH</shortName>
        <ecNumber evidence="11">3.5.4.19</ecNumber>
    </recommendedName>
</protein>
<dbReference type="OrthoDB" id="9795769at2"/>
<comment type="caution">
    <text evidence="13">The sequence shown here is derived from an EMBL/GenBank/DDBJ whole genome shotgun (WGS) entry which is preliminary data.</text>
</comment>
<keyword evidence="9 11" id="KW-0378">Hydrolase</keyword>
<evidence type="ECO:0000313" key="13">
    <source>
        <dbReference type="EMBL" id="GAV19349.1"/>
    </source>
</evidence>
<gene>
    <name evidence="11" type="primary">hisI</name>
    <name evidence="13" type="ORF">MMIC_P0283</name>
</gene>
<evidence type="ECO:0000256" key="3">
    <source>
        <dbReference type="ARBA" id="ARBA00005169"/>
    </source>
</evidence>
<comment type="similarity">
    <text evidence="5">In the C-terminal section; belongs to the PRA-PH family.</text>
</comment>
<keyword evidence="11" id="KW-0862">Zinc</keyword>
<dbReference type="PANTHER" id="PTHR42945:SF1">
    <property type="entry name" value="HISTIDINE BIOSYNTHESIS BIFUNCTIONAL PROTEIN HIS7"/>
    <property type="match status" value="1"/>
</dbReference>
<dbReference type="Proteomes" id="UP000231632">
    <property type="component" value="Unassembled WGS sequence"/>
</dbReference>
<dbReference type="GO" id="GO:0004636">
    <property type="term" value="F:phosphoribosyl-ATP diphosphatase activity"/>
    <property type="evidence" value="ECO:0007669"/>
    <property type="project" value="UniProtKB-EC"/>
</dbReference>
<dbReference type="EMBL" id="BDFD01000002">
    <property type="protein sequence ID" value="GAV19349.1"/>
    <property type="molecule type" value="Genomic_DNA"/>
</dbReference>
<dbReference type="RefSeq" id="WP_072658544.1">
    <property type="nucleotide sequence ID" value="NZ_BDFD01000002.1"/>
</dbReference>
<dbReference type="FunFam" id="3.10.20.810:FF:000001">
    <property type="entry name" value="Histidine biosynthesis bifunctional protein HisIE"/>
    <property type="match status" value="1"/>
</dbReference>
<evidence type="ECO:0000256" key="7">
    <source>
        <dbReference type="ARBA" id="ARBA00022490"/>
    </source>
</evidence>
<keyword evidence="11" id="KW-0479">Metal-binding</keyword>
<comment type="cofactor">
    <cofactor evidence="11">
        <name>Mg(2+)</name>
        <dbReference type="ChEBI" id="CHEBI:18420"/>
    </cofactor>
    <text evidence="11">Binds 1 Mg(2+) ion per subunit.</text>
</comment>
<keyword evidence="14" id="KW-1185">Reference proteome</keyword>
<comment type="subunit">
    <text evidence="11">Homodimer.</text>
</comment>
<dbReference type="STRING" id="1921010.MMIC_P0283"/>
<comment type="similarity">
    <text evidence="11">Belongs to the PRA-CH family.</text>
</comment>
<reference evidence="13 14" key="1">
    <citation type="journal article" date="2017" name="Arch. Microbiol.">
        <title>Mariprofundus micogutta sp. nov., a novel iron-oxidizing zetaproteobacterium isolated from a deep-sea hydrothermal field at the Bayonnaise knoll of the Izu-Ogasawara arc, and a description of Mariprofundales ord. nov. and Zetaproteobacteria classis nov.</title>
        <authorList>
            <person name="Makita H."/>
            <person name="Tanaka E."/>
            <person name="Mitsunobu S."/>
            <person name="Miyazaki M."/>
            <person name="Nunoura T."/>
            <person name="Uematsu K."/>
            <person name="Takaki Y."/>
            <person name="Nishi S."/>
            <person name="Shimamura S."/>
            <person name="Takai K."/>
        </authorList>
    </citation>
    <scope>NUCLEOTIDE SEQUENCE [LARGE SCALE GENOMIC DNA]</scope>
    <source>
        <strain evidence="13 14">ET2</strain>
    </source>
</reference>
<feature type="domain" description="Phosphoribosyl-AMP cyclohydrolase" evidence="12">
    <location>
        <begin position="29"/>
        <end position="102"/>
    </location>
</feature>
<evidence type="ECO:0000256" key="8">
    <source>
        <dbReference type="ARBA" id="ARBA00022605"/>
    </source>
</evidence>
<evidence type="ECO:0000256" key="5">
    <source>
        <dbReference type="ARBA" id="ARBA00007731"/>
    </source>
</evidence>
<evidence type="ECO:0000259" key="12">
    <source>
        <dbReference type="Pfam" id="PF01502"/>
    </source>
</evidence>
<feature type="binding site" evidence="11">
    <location>
        <position position="78"/>
    </location>
    <ligand>
        <name>Mg(2+)</name>
        <dbReference type="ChEBI" id="CHEBI:18420"/>
    </ligand>
</feature>
<evidence type="ECO:0000313" key="14">
    <source>
        <dbReference type="Proteomes" id="UP000231632"/>
    </source>
</evidence>
<dbReference type="GO" id="GO:0000287">
    <property type="term" value="F:magnesium ion binding"/>
    <property type="evidence" value="ECO:0007669"/>
    <property type="project" value="UniProtKB-UniRule"/>
</dbReference>
<keyword evidence="10 11" id="KW-0368">Histidine biosynthesis</keyword>
<evidence type="ECO:0000256" key="6">
    <source>
        <dbReference type="ARBA" id="ARBA00008299"/>
    </source>
</evidence>
<dbReference type="GO" id="GO:0000105">
    <property type="term" value="P:L-histidine biosynthetic process"/>
    <property type="evidence" value="ECO:0007669"/>
    <property type="project" value="UniProtKB-UniRule"/>
</dbReference>
<dbReference type="GO" id="GO:0004635">
    <property type="term" value="F:phosphoribosyl-AMP cyclohydrolase activity"/>
    <property type="evidence" value="ECO:0007669"/>
    <property type="project" value="UniProtKB-UniRule"/>
</dbReference>
<comment type="cofactor">
    <cofactor evidence="11">
        <name>Zn(2+)</name>
        <dbReference type="ChEBI" id="CHEBI:29105"/>
    </cofactor>
    <text evidence="11">Binds 1 zinc ion per subunit.</text>
</comment>
<dbReference type="InterPro" id="IPR038019">
    <property type="entry name" value="PRib_AMP_CycHydrolase_sf"/>
</dbReference>
<evidence type="ECO:0000256" key="1">
    <source>
        <dbReference type="ARBA" id="ARBA00000024"/>
    </source>
</evidence>
<dbReference type="SUPFAM" id="SSF141734">
    <property type="entry name" value="HisI-like"/>
    <property type="match status" value="1"/>
</dbReference>
<sequence>MSLLDAITFNDAGLVPAIAQDAATGRVLMMAWMNQEAFEHTLSTGFAHYYSRSRQKQWKKGESSGHVQKVIEMYLDCDGDTLLLKIEQTGPACHTNRESCFYKQHMDGEWTTIEEPMT</sequence>
<dbReference type="GO" id="GO:0005737">
    <property type="term" value="C:cytoplasm"/>
    <property type="evidence" value="ECO:0007669"/>
    <property type="project" value="UniProtKB-SubCell"/>
</dbReference>
<feature type="binding site" evidence="11">
    <location>
        <position position="77"/>
    </location>
    <ligand>
        <name>Zn(2+)</name>
        <dbReference type="ChEBI" id="CHEBI:29105"/>
        <note>ligand shared between dimeric partners</note>
    </ligand>
</feature>
<keyword evidence="11" id="KW-0460">Magnesium</keyword>
<feature type="binding site" evidence="11">
    <location>
        <position position="80"/>
    </location>
    <ligand>
        <name>Mg(2+)</name>
        <dbReference type="ChEBI" id="CHEBI:18420"/>
    </ligand>
</feature>
<dbReference type="NCBIfam" id="NF000768">
    <property type="entry name" value="PRK00051.1"/>
    <property type="match status" value="1"/>
</dbReference>
<evidence type="ECO:0000256" key="10">
    <source>
        <dbReference type="ARBA" id="ARBA00023102"/>
    </source>
</evidence>
<dbReference type="UniPathway" id="UPA00031">
    <property type="reaction ID" value="UER00008"/>
</dbReference>
<comment type="pathway">
    <text evidence="4">Amino-acid biosynthesis; L-histidine biosynthesis; L-histidine from 5-phospho-alpha-D-ribose 1-diphosphate: step 2/9.</text>
</comment>
<dbReference type="GO" id="GO:0008270">
    <property type="term" value="F:zinc ion binding"/>
    <property type="evidence" value="ECO:0007669"/>
    <property type="project" value="UniProtKB-UniRule"/>
</dbReference>
<keyword evidence="8 11" id="KW-0028">Amino-acid biosynthesis</keyword>
<dbReference type="Pfam" id="PF01502">
    <property type="entry name" value="PRA-CH"/>
    <property type="match status" value="1"/>
</dbReference>
<proteinExistence type="inferred from homology"/>
<comment type="function">
    <text evidence="11">Catalyzes the hydrolysis of the adenine ring of phosphoribosyl-AMP.</text>
</comment>
<dbReference type="AlphaFoldDB" id="A0A1L8CKF7"/>
<accession>A0A1L8CKF7</accession>
<feature type="binding site" evidence="11">
    <location>
        <position position="76"/>
    </location>
    <ligand>
        <name>Mg(2+)</name>
        <dbReference type="ChEBI" id="CHEBI:18420"/>
    </ligand>
</feature>
<evidence type="ECO:0000256" key="2">
    <source>
        <dbReference type="ARBA" id="ARBA00001460"/>
    </source>
</evidence>
<dbReference type="InterPro" id="IPR026660">
    <property type="entry name" value="PRA-CH"/>
</dbReference>
<evidence type="ECO:0000256" key="4">
    <source>
        <dbReference type="ARBA" id="ARBA00005204"/>
    </source>
</evidence>
<evidence type="ECO:0000256" key="11">
    <source>
        <dbReference type="HAMAP-Rule" id="MF_01021"/>
    </source>
</evidence>
<dbReference type="InterPro" id="IPR002496">
    <property type="entry name" value="PRib_AMP_CycHydrolase_dom"/>
</dbReference>
<dbReference type="Gene3D" id="3.10.20.810">
    <property type="entry name" value="Phosphoribosyl-AMP cyclohydrolase"/>
    <property type="match status" value="1"/>
</dbReference>
<feature type="binding site" evidence="11">
    <location>
        <position position="100"/>
    </location>
    <ligand>
        <name>Zn(2+)</name>
        <dbReference type="ChEBI" id="CHEBI:29105"/>
        <note>ligand shared between dimeric partners</note>
    </ligand>
</feature>
<dbReference type="HAMAP" id="MF_01021">
    <property type="entry name" value="HisI"/>
    <property type="match status" value="1"/>
</dbReference>